<evidence type="ECO:0000256" key="1">
    <source>
        <dbReference type="ARBA" id="ARBA00022475"/>
    </source>
</evidence>
<dbReference type="GO" id="GO:0005886">
    <property type="term" value="C:plasma membrane"/>
    <property type="evidence" value="ECO:0007669"/>
    <property type="project" value="UniProtKB-SubCell"/>
</dbReference>
<keyword evidence="2 7" id="KW-0812">Transmembrane</keyword>
<comment type="similarity">
    <text evidence="7">Belongs to the transglycosylase MltG family.</text>
</comment>
<dbReference type="NCBIfam" id="TIGR00247">
    <property type="entry name" value="endolytic transglycosylase MltG"/>
    <property type="match status" value="1"/>
</dbReference>
<dbReference type="Gene3D" id="3.30.1490.480">
    <property type="entry name" value="Endolytic murein transglycosylase"/>
    <property type="match status" value="1"/>
</dbReference>
<keyword evidence="4 7" id="KW-0472">Membrane</keyword>
<name>A0A3S0WCU9_9BACI</name>
<dbReference type="PANTHER" id="PTHR30518:SF2">
    <property type="entry name" value="ENDOLYTIC MUREIN TRANSGLYCOSYLASE"/>
    <property type="match status" value="1"/>
</dbReference>
<comment type="function">
    <text evidence="7">Functions as a peptidoglycan terminase that cleaves nascent peptidoglycan strands endolytically to terminate their elongation.</text>
</comment>
<dbReference type="AlphaFoldDB" id="A0A3S0WCU9"/>
<dbReference type="GO" id="GO:0008932">
    <property type="term" value="F:lytic endotransglycosylase activity"/>
    <property type="evidence" value="ECO:0007669"/>
    <property type="project" value="UniProtKB-UniRule"/>
</dbReference>
<sequence length="380" mass="42709">MDHQDKKEDSKKGYIREKMLERQGEARVVRKVILIASLAIVILAAILGIGGYFYIKSALEPLDPDKREVKSVEIPIGSSISGISAILEKEGIIKNAKVFKYYIKFRNEEGFQAGKYNLAPSMTLQEIVDSIKKGKIMQNAALSITIPEGKQLVQIAGIIAAKTGQKTDDVFNKLNDRAFIKKMQAGYPDVLTDEIYNKNVLYPLEGYLYPATYSFYEDKPDIEKIVSEMLKKTESTLIEYKDDMDKKKYSPHRLLTIASLIEEEATGKVDRTKIASVFYNRLKAGMPLQTDPTVLYAKGQHQKKVLYKDLEVVSPYNTYKNKGLTPGPIANAGKVSIDAALQPDNTKFLYFLATSSGEVLYSVSLDEHNRKKTEHITSKQ</sequence>
<comment type="subcellular location">
    <subcellularLocation>
        <location evidence="7">Cell membrane</location>
        <topology evidence="7">Single-pass membrane protein</topology>
    </subcellularLocation>
</comment>
<evidence type="ECO:0000256" key="5">
    <source>
        <dbReference type="ARBA" id="ARBA00023239"/>
    </source>
</evidence>
<feature type="transmembrane region" description="Helical" evidence="7">
    <location>
        <begin position="32"/>
        <end position="55"/>
    </location>
</feature>
<evidence type="ECO:0000256" key="2">
    <source>
        <dbReference type="ARBA" id="ARBA00022692"/>
    </source>
</evidence>
<comment type="caution">
    <text evidence="8">The sequence shown here is derived from an EMBL/GenBank/DDBJ whole genome shotgun (WGS) entry which is preliminary data.</text>
</comment>
<dbReference type="GO" id="GO:0071555">
    <property type="term" value="P:cell wall organization"/>
    <property type="evidence" value="ECO:0007669"/>
    <property type="project" value="UniProtKB-KW"/>
</dbReference>
<keyword evidence="1 7" id="KW-1003">Cell membrane</keyword>
<proteinExistence type="inferred from homology"/>
<dbReference type="GO" id="GO:0009252">
    <property type="term" value="P:peptidoglycan biosynthetic process"/>
    <property type="evidence" value="ECO:0007669"/>
    <property type="project" value="UniProtKB-UniRule"/>
</dbReference>
<protein>
    <recommendedName>
        <fullName evidence="7">Endolytic murein transglycosylase</fullName>
        <ecNumber evidence="7">4.2.2.29</ecNumber>
    </recommendedName>
    <alternativeName>
        <fullName evidence="7">Peptidoglycan lytic transglycosylase</fullName>
    </alternativeName>
    <alternativeName>
        <fullName evidence="7">Peptidoglycan polymerization terminase</fullName>
    </alternativeName>
</protein>
<keyword evidence="9" id="KW-1185">Reference proteome</keyword>
<evidence type="ECO:0000256" key="4">
    <source>
        <dbReference type="ARBA" id="ARBA00023136"/>
    </source>
</evidence>
<dbReference type="HAMAP" id="MF_02065">
    <property type="entry name" value="MltG"/>
    <property type="match status" value="1"/>
</dbReference>
<accession>A0A3S0WCU9</accession>
<dbReference type="CDD" id="cd08010">
    <property type="entry name" value="MltG_like"/>
    <property type="match status" value="1"/>
</dbReference>
<keyword evidence="6 7" id="KW-0961">Cell wall biogenesis/degradation</keyword>
<dbReference type="Proteomes" id="UP000267430">
    <property type="component" value="Unassembled WGS sequence"/>
</dbReference>
<dbReference type="EC" id="4.2.2.29" evidence="7"/>
<dbReference type="InterPro" id="IPR003770">
    <property type="entry name" value="MLTG-like"/>
</dbReference>
<evidence type="ECO:0000256" key="3">
    <source>
        <dbReference type="ARBA" id="ARBA00022989"/>
    </source>
</evidence>
<evidence type="ECO:0000256" key="7">
    <source>
        <dbReference type="HAMAP-Rule" id="MF_02065"/>
    </source>
</evidence>
<organism evidence="8 9">
    <name type="scientific">Peribacillus cavernae</name>
    <dbReference type="NCBI Taxonomy" id="1674310"/>
    <lineage>
        <taxon>Bacteria</taxon>
        <taxon>Bacillati</taxon>
        <taxon>Bacillota</taxon>
        <taxon>Bacilli</taxon>
        <taxon>Bacillales</taxon>
        <taxon>Bacillaceae</taxon>
        <taxon>Peribacillus</taxon>
    </lineage>
</organism>
<evidence type="ECO:0000256" key="6">
    <source>
        <dbReference type="ARBA" id="ARBA00023316"/>
    </source>
</evidence>
<dbReference type="Pfam" id="PF02618">
    <property type="entry name" value="YceG"/>
    <property type="match status" value="1"/>
</dbReference>
<keyword evidence="5 7" id="KW-0456">Lyase</keyword>
<dbReference type="OrthoDB" id="9814591at2"/>
<gene>
    <name evidence="7 8" type="primary">mltG</name>
    <name evidence="8" type="ORF">ELQ35_00735</name>
</gene>
<evidence type="ECO:0000313" key="8">
    <source>
        <dbReference type="EMBL" id="RUQ32653.1"/>
    </source>
</evidence>
<dbReference type="EMBL" id="RYZZ01000001">
    <property type="protein sequence ID" value="RUQ32653.1"/>
    <property type="molecule type" value="Genomic_DNA"/>
</dbReference>
<keyword evidence="3 7" id="KW-1133">Transmembrane helix</keyword>
<reference evidence="8 9" key="1">
    <citation type="submission" date="2018-12" db="EMBL/GenBank/DDBJ databases">
        <title>Bacillus chawlae sp. nov., Bacillus glennii sp. nov., and Bacillus saganii sp. nov. Isolated from the Vehicle Assembly Building at Kennedy Space Center where the Viking Spacecraft were Assembled.</title>
        <authorList>
            <person name="Seuylemezian A."/>
            <person name="Vaishampayan P."/>
        </authorList>
    </citation>
    <scope>NUCLEOTIDE SEQUENCE [LARGE SCALE GENOMIC DNA]</scope>
    <source>
        <strain evidence="8 9">L5</strain>
    </source>
</reference>
<comment type="catalytic activity">
    <reaction evidence="7">
        <text>a peptidoglycan chain = a peptidoglycan chain with N-acetyl-1,6-anhydromuramyl-[peptide] at the reducing end + a peptidoglycan chain with N-acetylglucosamine at the non-reducing end.</text>
        <dbReference type="EC" id="4.2.2.29"/>
    </reaction>
</comment>
<dbReference type="PANTHER" id="PTHR30518">
    <property type="entry name" value="ENDOLYTIC MUREIN TRANSGLYCOSYLASE"/>
    <property type="match status" value="1"/>
</dbReference>
<feature type="site" description="Important for catalytic activity" evidence="7">
    <location>
        <position position="264"/>
    </location>
</feature>
<dbReference type="RefSeq" id="WP_126862944.1">
    <property type="nucleotide sequence ID" value="NZ_JAUSTX010000003.1"/>
</dbReference>
<evidence type="ECO:0000313" key="9">
    <source>
        <dbReference type="Proteomes" id="UP000267430"/>
    </source>
</evidence>